<gene>
    <name evidence="1" type="ORF">SAMN05421880_11917</name>
</gene>
<keyword evidence="2" id="KW-1185">Reference proteome</keyword>
<evidence type="ECO:0008006" key="3">
    <source>
        <dbReference type="Google" id="ProtNLM"/>
    </source>
</evidence>
<dbReference type="EMBL" id="FOUF01000019">
    <property type="protein sequence ID" value="SFM51259.1"/>
    <property type="molecule type" value="Genomic_DNA"/>
</dbReference>
<dbReference type="SUPFAM" id="SSF50939">
    <property type="entry name" value="Sialidases"/>
    <property type="match status" value="1"/>
</dbReference>
<dbReference type="AlphaFoldDB" id="A0A1I4RGA0"/>
<accession>A0A1I4RGA0</accession>
<reference evidence="1 2" key="1">
    <citation type="submission" date="2016-10" db="EMBL/GenBank/DDBJ databases">
        <authorList>
            <person name="de Groot N.N."/>
        </authorList>
    </citation>
    <scope>NUCLEOTIDE SEQUENCE [LARGE SCALE GENOMIC DNA]</scope>
    <source>
        <strain evidence="1 2">Nm146</strain>
    </source>
</reference>
<sequence>MKAGFVDFFRVMMLNLLKGVPLKGAIQGLLFSVIIVLVVSCQPVEQSIDQVLIIDNPSETSARFPSLASLPDGAVLMSWTETFEAGHVLKFAVFKQGEWFQRGEVAQGAGWFANWADFPAVTPIDQTFWVAHWQVRAKSGRSHEHDIMLSISVDAGATWSRPQMPYRPGTAAGHGFVAIFPVGNAAGVVWLDESDHESGRTSLRYTRLYRDGHLDTVQVIDKSTCTCCWVATAITAAGPVIAWRSRRDHEVRDHHIALLNQDNWTIPSSLSQEKWSIDGCPVNGPALAAQGDKLVASWYTAENNRPRVRVAFSDSDPLQFRTAIDVDADKPSGRIKVAWLNDHTAFITWITSIDRITQKASLAGRKLFTDGTMEPVMRLVDINPGRDSGIPQLVKHDSGFMLAWTNGAPNNRVQTILLSLELGNQ</sequence>
<name>A0A1I4RGA0_9PROT</name>
<dbReference type="InterPro" id="IPR036278">
    <property type="entry name" value="Sialidase_sf"/>
</dbReference>
<dbReference type="RefSeq" id="WP_090669807.1">
    <property type="nucleotide sequence ID" value="NZ_FOUF01000019.1"/>
</dbReference>
<evidence type="ECO:0000313" key="1">
    <source>
        <dbReference type="EMBL" id="SFM51259.1"/>
    </source>
</evidence>
<evidence type="ECO:0000313" key="2">
    <source>
        <dbReference type="Proteomes" id="UP000199561"/>
    </source>
</evidence>
<dbReference type="Proteomes" id="UP000199561">
    <property type="component" value="Unassembled WGS sequence"/>
</dbReference>
<dbReference type="STRING" id="52442.SAMN05421880_11917"/>
<organism evidence="1 2">
    <name type="scientific">Nitrosomonas nitrosa</name>
    <dbReference type="NCBI Taxonomy" id="52442"/>
    <lineage>
        <taxon>Bacteria</taxon>
        <taxon>Pseudomonadati</taxon>
        <taxon>Pseudomonadota</taxon>
        <taxon>Betaproteobacteria</taxon>
        <taxon>Nitrosomonadales</taxon>
        <taxon>Nitrosomonadaceae</taxon>
        <taxon>Nitrosomonas</taxon>
    </lineage>
</organism>
<proteinExistence type="predicted"/>
<protein>
    <recommendedName>
        <fullName evidence="3">Exo-alpha-sialidase</fullName>
    </recommendedName>
</protein>